<evidence type="ECO:0000256" key="10">
    <source>
        <dbReference type="ARBA" id="ARBA00022989"/>
    </source>
</evidence>
<evidence type="ECO:0000256" key="4">
    <source>
        <dbReference type="ARBA" id="ARBA00022679"/>
    </source>
</evidence>
<dbReference type="PROSITE" id="PS51626">
    <property type="entry name" value="SAM_MT_TRM1"/>
    <property type="match status" value="1"/>
</dbReference>
<keyword evidence="17" id="KW-1185">Reference proteome</keyword>
<dbReference type="InterPro" id="IPR002905">
    <property type="entry name" value="Trm1"/>
</dbReference>
<evidence type="ECO:0000256" key="9">
    <source>
        <dbReference type="ARBA" id="ARBA00022884"/>
    </source>
</evidence>
<evidence type="ECO:0000256" key="2">
    <source>
        <dbReference type="ARBA" id="ARBA00022555"/>
    </source>
</evidence>
<comment type="caution">
    <text evidence="13">Lacks conserved residue(s) required for the propagation of feature annotation.</text>
</comment>
<feature type="compositionally biased region" description="Low complexity" evidence="14">
    <location>
        <begin position="27"/>
        <end position="40"/>
    </location>
</feature>
<gene>
    <name evidence="16" type="ORF">E3N88_13026</name>
</gene>
<keyword evidence="3 12" id="KW-0489">Methyltransferase</keyword>
<comment type="subcellular location">
    <subcellularLocation>
        <location evidence="1 13">Endoplasmic reticulum membrane</location>
        <topology evidence="1 13">Multi-pass membrane protein</topology>
    </subcellularLocation>
</comment>
<dbReference type="PANTHER" id="PTHR10631">
    <property type="entry name" value="N 2 ,N 2 -DIMETHYLGUANOSINE TRNA METHYLTRANSFERASE"/>
    <property type="match status" value="1"/>
</dbReference>
<dbReference type="FunFam" id="3.30.56.70:FF:000001">
    <property type="entry name" value="tRNA (guanine(26)-N(2))-dimethyltransferase"/>
    <property type="match status" value="1"/>
</dbReference>
<organism evidence="16 17">
    <name type="scientific">Mikania micrantha</name>
    <name type="common">bitter vine</name>
    <dbReference type="NCBI Taxonomy" id="192012"/>
    <lineage>
        <taxon>Eukaryota</taxon>
        <taxon>Viridiplantae</taxon>
        <taxon>Streptophyta</taxon>
        <taxon>Embryophyta</taxon>
        <taxon>Tracheophyta</taxon>
        <taxon>Spermatophyta</taxon>
        <taxon>Magnoliopsida</taxon>
        <taxon>eudicotyledons</taxon>
        <taxon>Gunneridae</taxon>
        <taxon>Pentapetalae</taxon>
        <taxon>asterids</taxon>
        <taxon>campanulids</taxon>
        <taxon>Asterales</taxon>
        <taxon>Asteraceae</taxon>
        <taxon>Asteroideae</taxon>
        <taxon>Heliantheae alliance</taxon>
        <taxon>Eupatorieae</taxon>
        <taxon>Mikania</taxon>
    </lineage>
</organism>
<comment type="similarity">
    <text evidence="12">Belongs to the class I-like SAM-binding methyltransferase superfamily. Trm1 family.</text>
</comment>
<dbReference type="SUPFAM" id="SSF53335">
    <property type="entry name" value="S-adenosyl-L-methionine-dependent methyltransferases"/>
    <property type="match status" value="1"/>
</dbReference>
<comment type="catalytic activity">
    <reaction evidence="12">
        <text>guanosine(26) in tRNA + 2 S-adenosyl-L-methionine = N(2)-dimethylguanosine(26) in tRNA + 2 S-adenosyl-L-homocysteine + 2 H(+)</text>
        <dbReference type="Rhea" id="RHEA:43140"/>
        <dbReference type="Rhea" id="RHEA-COMP:10359"/>
        <dbReference type="Rhea" id="RHEA-COMP:10360"/>
        <dbReference type="ChEBI" id="CHEBI:15378"/>
        <dbReference type="ChEBI" id="CHEBI:57856"/>
        <dbReference type="ChEBI" id="CHEBI:59789"/>
        <dbReference type="ChEBI" id="CHEBI:74269"/>
        <dbReference type="ChEBI" id="CHEBI:74513"/>
        <dbReference type="EC" id="2.1.1.216"/>
    </reaction>
</comment>
<comment type="caution">
    <text evidence="16">The sequence shown here is derived from an EMBL/GenBank/DDBJ whole genome shotgun (WGS) entry which is preliminary data.</text>
</comment>
<sequence length="595" mass="66386">MTSTRFPAMGSLSPPILSSSFHNNKTLNPNNSPSHRPSNLRPFTAIISNSHYETERGFRFETGDTFFRHESATGRDLGVLAAALYKKSNSTLRVLDAMCGCGIRSLRYLAEAEADFVLANDANENCNCVIVSNLSSVSSADNGRWMVNHAVANRVLAERYVDRDLFDFIDVDSFGSDSSFFRCAFDTVKLGGLLYVTSTDGFSSGGHRPNHSLAAYGAYIRPLPYSNEIGLRMLIGGAVREASVLGYHITPLFSYYSYHGPVFRVLLRLNRGKLHYRFIAYCESCGHSQAISWDKLGQMKCPCGSDVPDSLVVSGPLWTGPLHCASYLTEMHDLAGEWGWLDDGMKNDLDKLLRRMIDESDLNLPFGYIQLDEIASRAKVNSPRLMTIMSAIQQEGYSVSRSHISNNAIKTNCPMSECVRIAKQIQNDSHDVCDHVERDNSTYSTSTSSGYRLFDRRSTIHQLMGGGKAADVLLWKRRRISLGIIVIATVAWLIFERSGLSFLTICSNVLLFLIVLRFLHANYASLRDKQILALPELVLSEEMVNYAAATFRIKVNYVLLVAHDITLGKDFRLFFMVCGHNSIIYLSSNQKPAEV</sequence>
<keyword evidence="5 12" id="KW-0949">S-adenosyl-L-methionine</keyword>
<evidence type="ECO:0000256" key="6">
    <source>
        <dbReference type="ARBA" id="ARBA00022692"/>
    </source>
</evidence>
<evidence type="ECO:0000256" key="14">
    <source>
        <dbReference type="SAM" id="MobiDB-lite"/>
    </source>
</evidence>
<dbReference type="AlphaFoldDB" id="A0A5N6P9P9"/>
<evidence type="ECO:0000256" key="13">
    <source>
        <dbReference type="RuleBase" id="RU363132"/>
    </source>
</evidence>
<dbReference type="GO" id="GO:0000049">
    <property type="term" value="F:tRNA binding"/>
    <property type="evidence" value="ECO:0007669"/>
    <property type="project" value="UniProtKB-UniRule"/>
</dbReference>
<evidence type="ECO:0000256" key="12">
    <source>
        <dbReference type="PROSITE-ProRule" id="PRU00958"/>
    </source>
</evidence>
<keyword evidence="4 12" id="KW-0808">Transferase</keyword>
<dbReference type="GO" id="GO:0005634">
    <property type="term" value="C:nucleus"/>
    <property type="evidence" value="ECO:0007669"/>
    <property type="project" value="TreeGrafter"/>
</dbReference>
<dbReference type="Gene3D" id="3.30.56.70">
    <property type="entry name" value="N2,N2-dimethylguanosine tRNA methyltransferase, C-terminal domain"/>
    <property type="match status" value="1"/>
</dbReference>
<evidence type="ECO:0000256" key="7">
    <source>
        <dbReference type="ARBA" id="ARBA00022694"/>
    </source>
</evidence>
<keyword evidence="8 13" id="KW-0256">Endoplasmic reticulum</keyword>
<dbReference type="PANTHER" id="PTHR10631:SF9">
    <property type="entry name" value="TRNA (GUANINE(26)-N(2))-DIMETHYLTRANSFERASE"/>
    <property type="match status" value="1"/>
</dbReference>
<dbReference type="GO" id="GO:0005789">
    <property type="term" value="C:endoplasmic reticulum membrane"/>
    <property type="evidence" value="ECO:0007669"/>
    <property type="project" value="UniProtKB-SubCell"/>
</dbReference>
<dbReference type="OrthoDB" id="6349953at2759"/>
<dbReference type="Gene3D" id="3.40.50.150">
    <property type="entry name" value="Vaccinia Virus protein VP39"/>
    <property type="match status" value="1"/>
</dbReference>
<keyword evidence="7 12" id="KW-0819">tRNA processing</keyword>
<dbReference type="GO" id="GO:0160104">
    <property type="term" value="F:tRNA (guanine(26)-N2)-dimethyltransferase activity"/>
    <property type="evidence" value="ECO:0007669"/>
    <property type="project" value="UniProtKB-UniRule"/>
</dbReference>
<dbReference type="EMBL" id="SZYD01000006">
    <property type="protein sequence ID" value="KAD5961553.1"/>
    <property type="molecule type" value="Genomic_DNA"/>
</dbReference>
<keyword evidence="9 12" id="KW-0694">RNA-binding</keyword>
<dbReference type="InterPro" id="IPR003388">
    <property type="entry name" value="Reticulon"/>
</dbReference>
<keyword evidence="6 13" id="KW-0812">Transmembrane</keyword>
<dbReference type="InterPro" id="IPR042296">
    <property type="entry name" value="tRNA_met_Trm1_C"/>
</dbReference>
<dbReference type="InterPro" id="IPR029063">
    <property type="entry name" value="SAM-dependent_MTases_sf"/>
</dbReference>
<keyword evidence="11 13" id="KW-0472">Membrane</keyword>
<protein>
    <recommendedName>
        <fullName evidence="13">Reticulon-like protein</fullName>
    </recommendedName>
</protein>
<dbReference type="PROSITE" id="PS50845">
    <property type="entry name" value="RETICULON"/>
    <property type="match status" value="1"/>
</dbReference>
<keyword evidence="2 12" id="KW-0820">tRNA-binding</keyword>
<feature type="domain" description="Reticulon" evidence="15">
    <location>
        <begin position="469"/>
        <end position="577"/>
    </location>
</feature>
<dbReference type="Pfam" id="PF02005">
    <property type="entry name" value="TRM"/>
    <property type="match status" value="1"/>
</dbReference>
<evidence type="ECO:0000256" key="8">
    <source>
        <dbReference type="ARBA" id="ARBA00022824"/>
    </source>
</evidence>
<evidence type="ECO:0000256" key="11">
    <source>
        <dbReference type="ARBA" id="ARBA00023136"/>
    </source>
</evidence>
<evidence type="ECO:0000256" key="3">
    <source>
        <dbReference type="ARBA" id="ARBA00022603"/>
    </source>
</evidence>
<dbReference type="Pfam" id="PF02453">
    <property type="entry name" value="Reticulon"/>
    <property type="match status" value="1"/>
</dbReference>
<dbReference type="GO" id="GO:0002940">
    <property type="term" value="P:tRNA N2-guanine methylation"/>
    <property type="evidence" value="ECO:0007669"/>
    <property type="project" value="TreeGrafter"/>
</dbReference>
<feature type="compositionally biased region" description="Polar residues" evidence="14">
    <location>
        <begin position="17"/>
        <end position="26"/>
    </location>
</feature>
<proteinExistence type="inferred from homology"/>
<evidence type="ECO:0000256" key="5">
    <source>
        <dbReference type="ARBA" id="ARBA00022691"/>
    </source>
</evidence>
<evidence type="ECO:0000256" key="1">
    <source>
        <dbReference type="ARBA" id="ARBA00004477"/>
    </source>
</evidence>
<name>A0A5N6P9P9_9ASTR</name>
<feature type="transmembrane region" description="Helical" evidence="13">
    <location>
        <begin position="501"/>
        <end position="519"/>
    </location>
</feature>
<evidence type="ECO:0000313" key="17">
    <source>
        <dbReference type="Proteomes" id="UP000326396"/>
    </source>
</evidence>
<accession>A0A5N6P9P9</accession>
<keyword evidence="10 13" id="KW-1133">Transmembrane helix</keyword>
<feature type="region of interest" description="Disordered" evidence="14">
    <location>
        <begin position="17"/>
        <end position="40"/>
    </location>
</feature>
<dbReference type="Proteomes" id="UP000326396">
    <property type="component" value="Linkage Group LG14"/>
</dbReference>
<evidence type="ECO:0000313" key="16">
    <source>
        <dbReference type="EMBL" id="KAD5961553.1"/>
    </source>
</evidence>
<reference evidence="16 17" key="1">
    <citation type="submission" date="2019-05" db="EMBL/GenBank/DDBJ databases">
        <title>Mikania micrantha, genome provides insights into the molecular mechanism of rapid growth.</title>
        <authorList>
            <person name="Liu B."/>
        </authorList>
    </citation>
    <scope>NUCLEOTIDE SEQUENCE [LARGE SCALE GENOMIC DNA]</scope>
    <source>
        <strain evidence="16">NLD-2019</strain>
        <tissue evidence="16">Leaf</tissue>
    </source>
</reference>
<evidence type="ECO:0000259" key="15">
    <source>
        <dbReference type="PROSITE" id="PS50845"/>
    </source>
</evidence>